<comment type="caution">
    <text evidence="1">The sequence shown here is derived from an EMBL/GenBank/DDBJ whole genome shotgun (WGS) entry which is preliminary data.</text>
</comment>
<proteinExistence type="predicted"/>
<dbReference type="InterPro" id="IPR002528">
    <property type="entry name" value="MATE_fam"/>
</dbReference>
<dbReference type="NCBIfam" id="TIGR00797">
    <property type="entry name" value="matE"/>
    <property type="match status" value="1"/>
</dbReference>
<organism evidence="1 2">
    <name type="scientific">Aliikangiella maris</name>
    <dbReference type="NCBI Taxonomy" id="3162458"/>
    <lineage>
        <taxon>Bacteria</taxon>
        <taxon>Pseudomonadati</taxon>
        <taxon>Pseudomonadota</taxon>
        <taxon>Gammaproteobacteria</taxon>
        <taxon>Oceanospirillales</taxon>
        <taxon>Pleioneaceae</taxon>
        <taxon>Aliikangiella</taxon>
    </lineage>
</organism>
<dbReference type="InterPro" id="IPR050222">
    <property type="entry name" value="MATE_MdtK"/>
</dbReference>
<evidence type="ECO:0000313" key="1">
    <source>
        <dbReference type="EMBL" id="MET1253912.1"/>
    </source>
</evidence>
<dbReference type="Pfam" id="PF01554">
    <property type="entry name" value="MatE"/>
    <property type="match status" value="2"/>
</dbReference>
<dbReference type="EMBL" id="JBEVCJ010000001">
    <property type="protein sequence ID" value="MET1253912.1"/>
    <property type="molecule type" value="Genomic_DNA"/>
</dbReference>
<dbReference type="PANTHER" id="PTHR43298:SF2">
    <property type="entry name" value="FMN_FAD EXPORTER YEEO-RELATED"/>
    <property type="match status" value="1"/>
</dbReference>
<protein>
    <submittedName>
        <fullName evidence="1">MATE family efflux transporter</fullName>
    </submittedName>
</protein>
<accession>A0ABV2BQP8</accession>
<dbReference type="CDD" id="cd13139">
    <property type="entry name" value="MATE_like_14"/>
    <property type="match status" value="1"/>
</dbReference>
<dbReference type="PIRSF" id="PIRSF006603">
    <property type="entry name" value="DinF"/>
    <property type="match status" value="1"/>
</dbReference>
<reference evidence="1 2" key="1">
    <citation type="submission" date="2024-06" db="EMBL/GenBank/DDBJ databases">
        <authorList>
            <person name="Li F."/>
        </authorList>
    </citation>
    <scope>NUCLEOTIDE SEQUENCE [LARGE SCALE GENOMIC DNA]</scope>
    <source>
        <strain evidence="1 2">GXAS 311</strain>
    </source>
</reference>
<keyword evidence="2" id="KW-1185">Reference proteome</keyword>
<evidence type="ECO:0000313" key="2">
    <source>
        <dbReference type="Proteomes" id="UP001548189"/>
    </source>
</evidence>
<gene>
    <name evidence="1" type="ORF">ABVT43_02120</name>
</gene>
<sequence length="471" mass="51429">MTTHQTQPQNYSLWQLFKLSLKDNHQRDYTQGSIGHAAFLLAIPMILEMAMESVFAVTDIFFVSFLGAEAVSIVGLTEAVITLLYAVAIGLSMAVTATIARRFGEKSNEKAFSVAGQTLIIGLFFGLLIGIPGFIYAKDILRFMGASFDVIEQGYSYTRIMLGGSTTILYLFLISAIFRGAGDATIAMRSLWIANSINIILDPLLIFGIGIFPEMGIEGAAVATNIGRGVGVLYQLYHLFGFKNRIQLNLSHLKPHLNTIQQLLKLSVGGILQFFIATASWVWLVRIVSTYGSDAVAGYTIAIRVIMFTILPAWGMSNAVATLVGQNLGAGLASRAEKSVWRIAKYNVIFMVTVAIIFLSLAPQIIGLFSTDVAVIQYGVECLRFIGLGFGFYGLGMVLVQAFNGAGDTLTPSKINFFCYWLFQIPLAYALAKYFELGPTGVFLAITISESIIALVGIIIFRQGKWKLKTV</sequence>
<dbReference type="Proteomes" id="UP001548189">
    <property type="component" value="Unassembled WGS sequence"/>
</dbReference>
<name>A0ABV2BQP8_9GAMM</name>
<dbReference type="PANTHER" id="PTHR43298">
    <property type="entry name" value="MULTIDRUG RESISTANCE PROTEIN NORM-RELATED"/>
    <property type="match status" value="1"/>
</dbReference>
<dbReference type="InterPro" id="IPR048279">
    <property type="entry name" value="MdtK-like"/>
</dbReference>